<evidence type="ECO:0000313" key="3">
    <source>
        <dbReference type="EMBL" id="PSB56148.1"/>
    </source>
</evidence>
<evidence type="ECO:0000256" key="2">
    <source>
        <dbReference type="SAM" id="SignalP"/>
    </source>
</evidence>
<feature type="chain" id="PRO_5015735162" description="Secreted protein" evidence="2">
    <location>
        <begin position="24"/>
        <end position="347"/>
    </location>
</feature>
<keyword evidence="4" id="KW-1185">Reference proteome</keyword>
<dbReference type="RefSeq" id="WP_146138301.1">
    <property type="nucleotide sequence ID" value="NZ_PVWO01000142.1"/>
</dbReference>
<comment type="caution">
    <text evidence="3">The sequence shown here is derived from an EMBL/GenBank/DDBJ whole genome shotgun (WGS) entry which is preliminary data.</text>
</comment>
<reference evidence="3 4" key="1">
    <citation type="submission" date="2018-03" db="EMBL/GenBank/DDBJ databases">
        <title>The ancient ancestry and fast evolution of plastids.</title>
        <authorList>
            <person name="Moore K.R."/>
            <person name="Magnabosco C."/>
            <person name="Momper L."/>
            <person name="Gold D.A."/>
            <person name="Bosak T."/>
            <person name="Fournier G.P."/>
        </authorList>
    </citation>
    <scope>NUCLEOTIDE SEQUENCE [LARGE SCALE GENOMIC DNA]</scope>
    <source>
        <strain evidence="3 4">CCALA 037</strain>
    </source>
</reference>
<accession>A0A2T1GEY0</accession>
<feature type="non-terminal residue" evidence="3">
    <location>
        <position position="347"/>
    </location>
</feature>
<keyword evidence="2" id="KW-0732">Signal</keyword>
<proteinExistence type="predicted"/>
<dbReference type="Proteomes" id="UP000238937">
    <property type="component" value="Unassembled WGS sequence"/>
</dbReference>
<dbReference type="AlphaFoldDB" id="A0A2T1GEY0"/>
<feature type="signal peptide" evidence="2">
    <location>
        <begin position="1"/>
        <end position="23"/>
    </location>
</feature>
<organism evidence="3 4">
    <name type="scientific">Chamaesiphon polymorphus CCALA 037</name>
    <dbReference type="NCBI Taxonomy" id="2107692"/>
    <lineage>
        <taxon>Bacteria</taxon>
        <taxon>Bacillati</taxon>
        <taxon>Cyanobacteriota</taxon>
        <taxon>Cyanophyceae</taxon>
        <taxon>Gomontiellales</taxon>
        <taxon>Chamaesiphonaceae</taxon>
        <taxon>Chamaesiphon</taxon>
    </lineage>
</organism>
<dbReference type="EMBL" id="PVWO01000142">
    <property type="protein sequence ID" value="PSB56148.1"/>
    <property type="molecule type" value="Genomic_DNA"/>
</dbReference>
<name>A0A2T1GEY0_9CYAN</name>
<evidence type="ECO:0000256" key="1">
    <source>
        <dbReference type="SAM" id="MobiDB-lite"/>
    </source>
</evidence>
<evidence type="ECO:0008006" key="5">
    <source>
        <dbReference type="Google" id="ProtNLM"/>
    </source>
</evidence>
<protein>
    <recommendedName>
        <fullName evidence="5">Secreted protein</fullName>
    </recommendedName>
</protein>
<sequence length="347" mass="35700">MNRLKLFFLTLLALLAIVPRASAATQDPTAAAKAQADAILQPPSANPASSSTIPAPTPTPTSSVSGAISQTQADVEACVKDLSKCSATKDAASAGQAQIKACTDNPIACAQNPQQALASLNAMQTLATDGANRFFNQQVAAWQSAAIKQVTDWANPILQKALSGVAGWFGGGSTSPSNKAISANNSTNTTAVATQALANDAAAKIIATQNAANGNYQFGAVDAATNQASQAIAASVVGSNGIQQINAVAAASTQNVNDADSQANTQNDSSLDAIASSNRILAKIVSQNDLLLGAANDRKIIEAQNLRQNATIQQAIAYQNKLRDLELERTSKTSVELQRQILDVATT</sequence>
<feature type="region of interest" description="Disordered" evidence="1">
    <location>
        <begin position="41"/>
        <end position="67"/>
    </location>
</feature>
<evidence type="ECO:0000313" key="4">
    <source>
        <dbReference type="Proteomes" id="UP000238937"/>
    </source>
</evidence>
<gene>
    <name evidence="3" type="ORF">C7B77_12780</name>
</gene>